<evidence type="ECO:0000313" key="12">
    <source>
        <dbReference type="Proteomes" id="UP001224359"/>
    </source>
</evidence>
<dbReference type="Pfam" id="PF22638">
    <property type="entry name" value="FlgK_D1"/>
    <property type="match status" value="1"/>
</dbReference>
<keyword evidence="11" id="KW-0969">Cilium</keyword>
<dbReference type="InterPro" id="IPR010930">
    <property type="entry name" value="Flg_bb/hook_C_dom"/>
</dbReference>
<dbReference type="SUPFAM" id="SSF64518">
    <property type="entry name" value="Phase 1 flagellin"/>
    <property type="match status" value="1"/>
</dbReference>
<organism evidence="11 12">
    <name type="scientific">Alkalibacillus salilacus</name>
    <dbReference type="NCBI Taxonomy" id="284582"/>
    <lineage>
        <taxon>Bacteria</taxon>
        <taxon>Bacillati</taxon>
        <taxon>Bacillota</taxon>
        <taxon>Bacilli</taxon>
        <taxon>Bacillales</taxon>
        <taxon>Bacillaceae</taxon>
        <taxon>Alkalibacillus</taxon>
    </lineage>
</organism>
<evidence type="ECO:0000259" key="8">
    <source>
        <dbReference type="Pfam" id="PF00460"/>
    </source>
</evidence>
<dbReference type="InterPro" id="IPR001444">
    <property type="entry name" value="Flag_bb_rod_N"/>
</dbReference>
<dbReference type="PRINTS" id="PR01005">
    <property type="entry name" value="FLGHOOKAP1"/>
</dbReference>
<keyword evidence="12" id="KW-1185">Reference proteome</keyword>
<feature type="domain" description="Flagellar hook-associated protein FlgK helical" evidence="10">
    <location>
        <begin position="104"/>
        <end position="395"/>
    </location>
</feature>
<dbReference type="Pfam" id="PF06429">
    <property type="entry name" value="Flg_bbr_C"/>
    <property type="match status" value="1"/>
</dbReference>
<dbReference type="InterPro" id="IPR002371">
    <property type="entry name" value="FlgK"/>
</dbReference>
<evidence type="ECO:0000256" key="3">
    <source>
        <dbReference type="ARBA" id="ARBA00009677"/>
    </source>
</evidence>
<dbReference type="Pfam" id="PF00460">
    <property type="entry name" value="Flg_bb_rod"/>
    <property type="match status" value="1"/>
</dbReference>
<comment type="subcellular location">
    <subcellularLocation>
        <location evidence="1 7">Bacterial flagellum</location>
    </subcellularLocation>
    <subcellularLocation>
        <location evidence="2 7">Secreted</location>
    </subcellularLocation>
</comment>
<reference evidence="11 12" key="1">
    <citation type="submission" date="2023-07" db="EMBL/GenBank/DDBJ databases">
        <title>Genomic Encyclopedia of Type Strains, Phase IV (KMG-IV): sequencing the most valuable type-strain genomes for metagenomic binning, comparative biology and taxonomic classification.</title>
        <authorList>
            <person name="Goeker M."/>
        </authorList>
    </citation>
    <scope>NUCLEOTIDE SEQUENCE [LARGE SCALE GENOMIC DNA]</scope>
    <source>
        <strain evidence="11 12">DSM 16460</strain>
    </source>
</reference>
<dbReference type="NCBIfam" id="TIGR02492">
    <property type="entry name" value="flgK_ends"/>
    <property type="match status" value="1"/>
</dbReference>
<feature type="domain" description="Flagellar basal body rod protein N-terminal" evidence="8">
    <location>
        <begin position="10"/>
        <end position="39"/>
    </location>
</feature>
<gene>
    <name evidence="7" type="primary">flgK</name>
    <name evidence="11" type="ORF">J2S77_001642</name>
</gene>
<dbReference type="PANTHER" id="PTHR30033">
    <property type="entry name" value="FLAGELLAR HOOK-ASSOCIATED PROTEIN 1"/>
    <property type="match status" value="1"/>
</dbReference>
<accession>A0ABT9VFA6</accession>
<evidence type="ECO:0000256" key="2">
    <source>
        <dbReference type="ARBA" id="ARBA00004613"/>
    </source>
</evidence>
<feature type="domain" description="Flagellar basal-body/hook protein C-terminal" evidence="9">
    <location>
        <begin position="491"/>
        <end position="530"/>
    </location>
</feature>
<evidence type="ECO:0000259" key="10">
    <source>
        <dbReference type="Pfam" id="PF22638"/>
    </source>
</evidence>
<keyword evidence="5 7" id="KW-0964">Secreted</keyword>
<keyword evidence="11" id="KW-0966">Cell projection</keyword>
<comment type="caution">
    <text evidence="11">The sequence shown here is derived from an EMBL/GenBank/DDBJ whole genome shotgun (WGS) entry which is preliminary data.</text>
</comment>
<evidence type="ECO:0000256" key="6">
    <source>
        <dbReference type="ARBA" id="ARBA00023143"/>
    </source>
</evidence>
<keyword evidence="11" id="KW-0282">Flagellum</keyword>
<proteinExistence type="inferred from homology"/>
<evidence type="ECO:0000313" key="11">
    <source>
        <dbReference type="EMBL" id="MDQ0159658.1"/>
    </source>
</evidence>
<keyword evidence="6 7" id="KW-0975">Bacterial flagellum</keyword>
<evidence type="ECO:0000259" key="9">
    <source>
        <dbReference type="Pfam" id="PF06429"/>
    </source>
</evidence>
<dbReference type="InterPro" id="IPR053927">
    <property type="entry name" value="FlgK_helical"/>
</dbReference>
<evidence type="ECO:0000256" key="5">
    <source>
        <dbReference type="ARBA" id="ARBA00022525"/>
    </source>
</evidence>
<evidence type="ECO:0000256" key="4">
    <source>
        <dbReference type="ARBA" id="ARBA00016244"/>
    </source>
</evidence>
<comment type="similarity">
    <text evidence="3 7">Belongs to the flagella basal body rod proteins family.</text>
</comment>
<protein>
    <recommendedName>
        <fullName evidence="4 7">Flagellar hook-associated protein 1</fullName>
        <shortName evidence="7">HAP1</shortName>
    </recommendedName>
</protein>
<evidence type="ECO:0000256" key="1">
    <source>
        <dbReference type="ARBA" id="ARBA00004365"/>
    </source>
</evidence>
<evidence type="ECO:0000256" key="7">
    <source>
        <dbReference type="RuleBase" id="RU362065"/>
    </source>
</evidence>
<dbReference type="PANTHER" id="PTHR30033:SF1">
    <property type="entry name" value="FLAGELLAR HOOK-ASSOCIATED PROTEIN 1"/>
    <property type="match status" value="1"/>
</dbReference>
<name>A0ABT9VFA6_9BACI</name>
<dbReference type="Proteomes" id="UP001224359">
    <property type="component" value="Unassembled WGS sequence"/>
</dbReference>
<dbReference type="RefSeq" id="WP_306976302.1">
    <property type="nucleotide sequence ID" value="NZ_JAUSTQ010000005.1"/>
</dbReference>
<dbReference type="EMBL" id="JAUSTQ010000005">
    <property type="protein sequence ID" value="MDQ0159658.1"/>
    <property type="molecule type" value="Genomic_DNA"/>
</dbReference>
<sequence length="537" mass="58385">MGATSTFHGLEVAQRALATQQSALHTTSHNISNANTEGYSRQRVNFEQSSPFPAPGRNRPEIAGQLGTGVEAGQIQRVRDQFLDFQYRAENNQAGQYEAKADALGRMEEIMNEPSDSGLAKTMDQFWEATQDVATNPEDGGARRVMVQRAEAVSESFQYLDGKLKDVQGELQNQMNTGADQVNNLLTQIQDLNSQIERVEPNGDLPNDLYDKRDLAVDELSEYVNVEVNYEDTGGNSKANAQGTASITLLNEDGNQVTDSNGDPVELLTSQEQSGEDGQNEINELGFNFGGTAEDENGNEIDLNNDAIVNSVNVGEDVEIAASNFESSGSLKGLMESNGYYTGETNGDNEPVYSGDYVDMIDSMDQLAHSFTNAFNEQHREGYGLNQNDNGQNFFADLDDVEGAAANIGVAEAIQEDEDLIAASSEPNESGNGDNALALSDVRNESMGDDQTIKSFYEAQIGDLGVKAQEANRMAENTGSLRESVDQNRESVSGVSLDEEMSNMIQFQHAYNAAARSMTVVDETLDRIINQMGIVGR</sequence>